<organism evidence="3">
    <name type="scientific">Haemonchus placei</name>
    <name type="common">Barber's pole worm</name>
    <dbReference type="NCBI Taxonomy" id="6290"/>
    <lineage>
        <taxon>Eukaryota</taxon>
        <taxon>Metazoa</taxon>
        <taxon>Ecdysozoa</taxon>
        <taxon>Nematoda</taxon>
        <taxon>Chromadorea</taxon>
        <taxon>Rhabditida</taxon>
        <taxon>Rhabditina</taxon>
        <taxon>Rhabditomorpha</taxon>
        <taxon>Strongyloidea</taxon>
        <taxon>Trichostrongylidae</taxon>
        <taxon>Haemonchus</taxon>
    </lineage>
</organism>
<reference evidence="1 2" key="2">
    <citation type="submission" date="2018-11" db="EMBL/GenBank/DDBJ databases">
        <authorList>
            <consortium name="Pathogen Informatics"/>
        </authorList>
    </citation>
    <scope>NUCLEOTIDE SEQUENCE [LARGE SCALE GENOMIC DNA]</scope>
    <source>
        <strain evidence="1 2">MHpl1</strain>
    </source>
</reference>
<keyword evidence="2" id="KW-1185">Reference proteome</keyword>
<proteinExistence type="predicted"/>
<evidence type="ECO:0000313" key="1">
    <source>
        <dbReference type="EMBL" id="VDO23134.1"/>
    </source>
</evidence>
<sequence>MPLLFGILQPGPPYHQRLDHSPGIVSPVLFRCESVYDWLRALFGAEEVGLLDVQQQPPAVSFILQIIMGSFSALRY</sequence>
<accession>A0A0N4W3K0</accession>
<gene>
    <name evidence="1" type="ORF">HPLM_LOCUS4392</name>
</gene>
<protein>
    <submittedName>
        <fullName evidence="1 3">Uncharacterized protein</fullName>
    </submittedName>
</protein>
<dbReference type="Proteomes" id="UP000268014">
    <property type="component" value="Unassembled WGS sequence"/>
</dbReference>
<reference evidence="3" key="1">
    <citation type="submission" date="2017-02" db="UniProtKB">
        <authorList>
            <consortium name="WormBaseParasite"/>
        </authorList>
    </citation>
    <scope>IDENTIFICATION</scope>
</reference>
<evidence type="ECO:0000313" key="3">
    <source>
        <dbReference type="WBParaSite" id="HPLM_0000440001-mRNA-1"/>
    </source>
</evidence>
<dbReference type="EMBL" id="UZAF01016206">
    <property type="protein sequence ID" value="VDO23134.1"/>
    <property type="molecule type" value="Genomic_DNA"/>
</dbReference>
<evidence type="ECO:0000313" key="2">
    <source>
        <dbReference type="Proteomes" id="UP000268014"/>
    </source>
</evidence>
<dbReference type="AlphaFoldDB" id="A0A0N4W3K0"/>
<dbReference type="WBParaSite" id="HPLM_0000440001-mRNA-1">
    <property type="protein sequence ID" value="HPLM_0000440001-mRNA-1"/>
    <property type="gene ID" value="HPLM_0000440001"/>
</dbReference>
<name>A0A0N4W3K0_HAEPC</name>